<proteinExistence type="predicted"/>
<dbReference type="AlphaFoldDB" id="A0AAE9XW48"/>
<dbReference type="Gene3D" id="3.20.20.450">
    <property type="entry name" value="EAL domain"/>
    <property type="match status" value="1"/>
</dbReference>
<gene>
    <name evidence="2" type="ORF">PH603_00635</name>
</gene>
<reference evidence="2" key="1">
    <citation type="submission" date="2023-01" db="EMBL/GenBank/DDBJ databases">
        <title>The genome sequence of Kordiimonadaceae bacterium 6D33.</title>
        <authorList>
            <person name="Liu Y."/>
        </authorList>
    </citation>
    <scope>NUCLEOTIDE SEQUENCE</scope>
    <source>
        <strain evidence="2">6D33</strain>
    </source>
</reference>
<sequence length="410" mass="44635">MAVDPKALKQFTDFVANAVAHPDGRRAVHVRLSGLERHFRDSYFRRALAATLKPLLSRPGVLHQTMAGLGDIVFTVRGIDDVEIEAYLVKARKDLKDSDVIQGLNPAPGKSDMFVGWYNLDTDGATFKAQMDELVREELAIANPKPTGIAPKKISLVPVDRPDKQTVVKSLDPELFLALTKALHGADVSGLVRKQGIVAVMPGAPQTPVMVHRSIPFSVITETLLAGVKLQSDRWLAGYIEDFVTERLLASGPNMANEHSLASMVRVTSHAVNSKGFEMFERSLGGLSRAKVVLEFSARDAIERPAEFNKACDFARERGFRLALSDVGAEGLAWFQPGNVPVEFFKVRCPAGDVPGWWETPVKKAVAYLIDAVGKARVIMDGIDDKGDLEVATKQGVTLFQGKAVAPATI</sequence>
<keyword evidence="3" id="KW-1185">Reference proteome</keyword>
<evidence type="ECO:0000313" key="2">
    <source>
        <dbReference type="EMBL" id="WCL54264.1"/>
    </source>
</evidence>
<dbReference type="EMBL" id="CP116805">
    <property type="protein sequence ID" value="WCL54264.1"/>
    <property type="molecule type" value="Genomic_DNA"/>
</dbReference>
<organism evidence="2 3">
    <name type="scientific">Gimibacter soli</name>
    <dbReference type="NCBI Taxonomy" id="3024400"/>
    <lineage>
        <taxon>Bacteria</taxon>
        <taxon>Pseudomonadati</taxon>
        <taxon>Pseudomonadota</taxon>
        <taxon>Alphaproteobacteria</taxon>
        <taxon>Kordiimonadales</taxon>
        <taxon>Temperatibacteraceae</taxon>
        <taxon>Gimibacter</taxon>
    </lineage>
</organism>
<accession>A0AAE9XW48</accession>
<protein>
    <submittedName>
        <fullName evidence="2">EAL domain-containing protein</fullName>
    </submittedName>
</protein>
<dbReference type="Pfam" id="PF00563">
    <property type="entry name" value="EAL"/>
    <property type="match status" value="1"/>
</dbReference>
<name>A0AAE9XW48_9PROT</name>
<dbReference type="Proteomes" id="UP001217500">
    <property type="component" value="Chromosome"/>
</dbReference>
<dbReference type="SUPFAM" id="SSF141868">
    <property type="entry name" value="EAL domain-like"/>
    <property type="match status" value="1"/>
</dbReference>
<evidence type="ECO:0000313" key="3">
    <source>
        <dbReference type="Proteomes" id="UP001217500"/>
    </source>
</evidence>
<dbReference type="InterPro" id="IPR001633">
    <property type="entry name" value="EAL_dom"/>
</dbReference>
<evidence type="ECO:0000259" key="1">
    <source>
        <dbReference type="Pfam" id="PF00563"/>
    </source>
</evidence>
<dbReference type="KEGG" id="gso:PH603_00635"/>
<dbReference type="InterPro" id="IPR035919">
    <property type="entry name" value="EAL_sf"/>
</dbReference>
<dbReference type="RefSeq" id="WP_289503983.1">
    <property type="nucleotide sequence ID" value="NZ_CP116805.1"/>
</dbReference>
<feature type="domain" description="EAL" evidence="1">
    <location>
        <begin position="240"/>
        <end position="407"/>
    </location>
</feature>